<dbReference type="Proteomes" id="UP001177670">
    <property type="component" value="Unassembled WGS sequence"/>
</dbReference>
<evidence type="ECO:0000313" key="2">
    <source>
        <dbReference type="EMBL" id="KAK1117137.1"/>
    </source>
</evidence>
<dbReference type="AlphaFoldDB" id="A0AA40KEI5"/>
<feature type="region of interest" description="Disordered" evidence="1">
    <location>
        <begin position="28"/>
        <end position="69"/>
    </location>
</feature>
<feature type="compositionally biased region" description="Basic and acidic residues" evidence="1">
    <location>
        <begin position="50"/>
        <end position="60"/>
    </location>
</feature>
<sequence length="95" mass="10872">MNITTFLARPNAASTGNLLSRLCTVKRGKREKREEKKEKDEDENEDEEEKVEKSLGRTTDERDDDDDDGGIVLVVTNVERAFNVAFANWNIKSRL</sequence>
<organism evidence="2 3">
    <name type="scientific">Melipona bicolor</name>
    <dbReference type="NCBI Taxonomy" id="60889"/>
    <lineage>
        <taxon>Eukaryota</taxon>
        <taxon>Metazoa</taxon>
        <taxon>Ecdysozoa</taxon>
        <taxon>Arthropoda</taxon>
        <taxon>Hexapoda</taxon>
        <taxon>Insecta</taxon>
        <taxon>Pterygota</taxon>
        <taxon>Neoptera</taxon>
        <taxon>Endopterygota</taxon>
        <taxon>Hymenoptera</taxon>
        <taxon>Apocrita</taxon>
        <taxon>Aculeata</taxon>
        <taxon>Apoidea</taxon>
        <taxon>Anthophila</taxon>
        <taxon>Apidae</taxon>
        <taxon>Melipona</taxon>
    </lineage>
</organism>
<evidence type="ECO:0000256" key="1">
    <source>
        <dbReference type="SAM" id="MobiDB-lite"/>
    </source>
</evidence>
<reference evidence="2" key="1">
    <citation type="submission" date="2021-10" db="EMBL/GenBank/DDBJ databases">
        <title>Melipona bicolor Genome sequencing and assembly.</title>
        <authorList>
            <person name="Araujo N.S."/>
            <person name="Arias M.C."/>
        </authorList>
    </citation>
    <scope>NUCLEOTIDE SEQUENCE</scope>
    <source>
        <strain evidence="2">USP_2M_L1-L4_2017</strain>
        <tissue evidence="2">Whole body</tissue>
    </source>
</reference>
<keyword evidence="3" id="KW-1185">Reference proteome</keyword>
<feature type="compositionally biased region" description="Acidic residues" evidence="1">
    <location>
        <begin position="40"/>
        <end position="49"/>
    </location>
</feature>
<accession>A0AA40KEI5</accession>
<dbReference type="EMBL" id="JAHYIQ010000055">
    <property type="protein sequence ID" value="KAK1117137.1"/>
    <property type="molecule type" value="Genomic_DNA"/>
</dbReference>
<protein>
    <submittedName>
        <fullName evidence="2">Uncharacterized protein</fullName>
    </submittedName>
</protein>
<gene>
    <name evidence="2" type="ORF">K0M31_016943</name>
</gene>
<evidence type="ECO:0000313" key="3">
    <source>
        <dbReference type="Proteomes" id="UP001177670"/>
    </source>
</evidence>
<comment type="caution">
    <text evidence="2">The sequence shown here is derived from an EMBL/GenBank/DDBJ whole genome shotgun (WGS) entry which is preliminary data.</text>
</comment>
<name>A0AA40KEI5_9HYME</name>
<proteinExistence type="predicted"/>